<sequence>MTEWEPATEAEVAMRDALRANDQELYFRLLSRTDLLLPVSAPAVPGQAPPGWGTWTTGGRTHVLAFTSAAALRTCLGEHAGSNRRVPFTDLAVGWPNQEWWLAVNPGLPVEGYLPAWFVSQLSRGDVRLPGRAMGARARLERAETLARSRTGATSRDAPSAAGPAPSAA</sequence>
<name>A0A317D6U0_9ACTN</name>
<comment type="caution">
    <text evidence="3">The sequence shown here is derived from an EMBL/GenBank/DDBJ whole genome shotgun (WGS) entry which is preliminary data.</text>
</comment>
<feature type="region of interest" description="Disordered" evidence="1">
    <location>
        <begin position="142"/>
        <end position="169"/>
    </location>
</feature>
<dbReference type="EMBL" id="QGKR01000171">
    <property type="protein sequence ID" value="PWR09860.1"/>
    <property type="molecule type" value="Genomic_DNA"/>
</dbReference>
<protein>
    <recommendedName>
        <fullName evidence="2">SseB protein N-terminal domain-containing protein</fullName>
    </recommendedName>
</protein>
<dbReference type="OrthoDB" id="3288975at2"/>
<proteinExistence type="predicted"/>
<feature type="domain" description="SseB protein N-terminal" evidence="2">
    <location>
        <begin position="19"/>
        <end position="117"/>
    </location>
</feature>
<accession>A0A317D6U0</accession>
<dbReference type="InterPro" id="IPR009839">
    <property type="entry name" value="SseB_N"/>
</dbReference>
<reference evidence="3 4" key="1">
    <citation type="submission" date="2018-05" db="EMBL/GenBank/DDBJ databases">
        <title>Micromonospora atacamensis sp. nov., a novel actinobacteria isolated from high altitude Atacama Desert soil.</title>
        <authorList>
            <person name="Carro L."/>
            <person name="Golinska P."/>
            <person name="Klenk H.-P."/>
            <person name="Goodfellow M."/>
        </authorList>
    </citation>
    <scope>NUCLEOTIDE SEQUENCE [LARGE SCALE GENOMIC DNA]</scope>
    <source>
        <strain evidence="3 4">5R2A7</strain>
    </source>
</reference>
<dbReference type="RefSeq" id="WP_146218336.1">
    <property type="nucleotide sequence ID" value="NZ_QGKR01000171.1"/>
</dbReference>
<evidence type="ECO:0000313" key="3">
    <source>
        <dbReference type="EMBL" id="PWR09860.1"/>
    </source>
</evidence>
<organism evidence="3 4">
    <name type="scientific">Micromonospora acroterricola</name>
    <dbReference type="NCBI Taxonomy" id="2202421"/>
    <lineage>
        <taxon>Bacteria</taxon>
        <taxon>Bacillati</taxon>
        <taxon>Actinomycetota</taxon>
        <taxon>Actinomycetes</taxon>
        <taxon>Micromonosporales</taxon>
        <taxon>Micromonosporaceae</taxon>
        <taxon>Micromonospora</taxon>
    </lineage>
</organism>
<keyword evidence="4" id="KW-1185">Reference proteome</keyword>
<dbReference type="AlphaFoldDB" id="A0A317D6U0"/>
<gene>
    <name evidence="3" type="ORF">DKT68_10785</name>
</gene>
<dbReference type="Proteomes" id="UP000245410">
    <property type="component" value="Unassembled WGS sequence"/>
</dbReference>
<evidence type="ECO:0000256" key="1">
    <source>
        <dbReference type="SAM" id="MobiDB-lite"/>
    </source>
</evidence>
<evidence type="ECO:0000259" key="2">
    <source>
        <dbReference type="Pfam" id="PF07179"/>
    </source>
</evidence>
<dbReference type="Pfam" id="PF07179">
    <property type="entry name" value="SseB"/>
    <property type="match status" value="1"/>
</dbReference>
<feature type="non-terminal residue" evidence="3">
    <location>
        <position position="169"/>
    </location>
</feature>
<evidence type="ECO:0000313" key="4">
    <source>
        <dbReference type="Proteomes" id="UP000245410"/>
    </source>
</evidence>
<feature type="compositionally biased region" description="Low complexity" evidence="1">
    <location>
        <begin position="158"/>
        <end position="169"/>
    </location>
</feature>